<dbReference type="GO" id="GO:0000480">
    <property type="term" value="P:endonucleolytic cleavage in 5'-ETS of tricistronic rRNA transcript (SSU-rRNA, 5.8S rRNA, LSU-rRNA)"/>
    <property type="evidence" value="ECO:0007669"/>
    <property type="project" value="TreeGrafter"/>
</dbReference>
<organism evidence="1 2">
    <name type="scientific">Encephalitozoon romaleae (strain SJ-2008)</name>
    <name type="common">Microsporidian parasite</name>
    <dbReference type="NCBI Taxonomy" id="1178016"/>
    <lineage>
        <taxon>Eukaryota</taxon>
        <taxon>Fungi</taxon>
        <taxon>Fungi incertae sedis</taxon>
        <taxon>Microsporidia</taxon>
        <taxon>Unikaryonidae</taxon>
        <taxon>Encephalitozoon</taxon>
    </lineage>
</organism>
<name>I7ARU4_ENCRO</name>
<dbReference type="Proteomes" id="UP000010094">
    <property type="component" value="Chromosome VI"/>
</dbReference>
<dbReference type="GO" id="GO:0005730">
    <property type="term" value="C:nucleolus"/>
    <property type="evidence" value="ECO:0007669"/>
    <property type="project" value="TreeGrafter"/>
</dbReference>
<dbReference type="GO" id="GO:0000056">
    <property type="term" value="P:ribosomal small subunit export from nucleus"/>
    <property type="evidence" value="ECO:0007669"/>
    <property type="project" value="TreeGrafter"/>
</dbReference>
<dbReference type="SUPFAM" id="SSF48371">
    <property type="entry name" value="ARM repeat"/>
    <property type="match status" value="1"/>
</dbReference>
<accession>I7ARU4</accession>
<evidence type="ECO:0000313" key="2">
    <source>
        <dbReference type="Proteomes" id="UP000010094"/>
    </source>
</evidence>
<evidence type="ECO:0000313" key="1">
    <source>
        <dbReference type="EMBL" id="AFN83102.1"/>
    </source>
</evidence>
<dbReference type="AlphaFoldDB" id="I7ARU4"/>
<keyword evidence="2" id="KW-1185">Reference proteome</keyword>
<protein>
    <submittedName>
        <fullName evidence="1">Uncharacterized protein</fullName>
    </submittedName>
</protein>
<dbReference type="EMBL" id="CP003523">
    <property type="protein sequence ID" value="AFN83102.1"/>
    <property type="molecule type" value="Genomic_DNA"/>
</dbReference>
<dbReference type="GO" id="GO:0000472">
    <property type="term" value="P:endonucleolytic cleavage to generate mature 5'-end of SSU-rRNA from (SSU-rRNA, 5.8S rRNA, LSU-rRNA)"/>
    <property type="evidence" value="ECO:0007669"/>
    <property type="project" value="TreeGrafter"/>
</dbReference>
<dbReference type="Gene3D" id="1.25.10.10">
    <property type="entry name" value="Leucine-rich Repeat Variant"/>
    <property type="match status" value="1"/>
</dbReference>
<dbReference type="VEuPathDB" id="MicrosporidiaDB:EROM_060070"/>
<dbReference type="InterPro" id="IPR016024">
    <property type="entry name" value="ARM-type_fold"/>
</dbReference>
<dbReference type="GO" id="GO:0030686">
    <property type="term" value="C:90S preribosome"/>
    <property type="evidence" value="ECO:0007669"/>
    <property type="project" value="TreeGrafter"/>
</dbReference>
<dbReference type="InterPro" id="IPR040000">
    <property type="entry name" value="NOP9"/>
</dbReference>
<dbReference type="GO" id="GO:0030688">
    <property type="term" value="C:preribosome, small subunit precursor"/>
    <property type="evidence" value="ECO:0007669"/>
    <property type="project" value="TreeGrafter"/>
</dbReference>
<dbReference type="OrthoDB" id="392571at2759"/>
<dbReference type="GO" id="GO:0000447">
    <property type="term" value="P:endonucleolytic cleavage in ITS1 to separate SSU-rRNA from 5.8S rRNA and LSU-rRNA from tricistronic rRNA transcript (SSU-rRNA, 5.8S rRNA, LSU-rRNA)"/>
    <property type="evidence" value="ECO:0007669"/>
    <property type="project" value="TreeGrafter"/>
</dbReference>
<dbReference type="RefSeq" id="XP_009264599.1">
    <property type="nucleotide sequence ID" value="XM_009266324.1"/>
</dbReference>
<sequence length="447" mass="52406">MNSLKEYVKNIDFEVVDDSEILDNVYKEIQGNEKELMLDTETTHQIETLIRKSNSRQILDFFKKLDVERLMSKKLGSRVIEVIYDAVFDMVYIRRQNIDIDMLVKPAEDVLVTKFSDTNATHIIRKLFQLVSGKRILDDKIQSFNSVRPGHIEKYKEIITGLIPNLSKEDSFITLLTYLYCCRSKSIVYEVVKHHFTWIKVCDPSMSYFFEKIVRLAGRKAKKYIFENIKDKVMELCKEKYGNYFIGEFILWYHQKADYFFEAIDLSEFDKNSNIVMKLTHSLLKARSYPNIDKIVKGFYLENGNDIISCTFGGVEGNFKQKYAPMLCELMKLPNENNYGINVAFRRNFSSRWIRSKGGIELLRGYYEGVDDGRSKRNFTKQIEEHLPLIASRTENNIILEFMRMYGSQKAGIEIRKRHQSAKKDISTKPKEYFQSTKPAPRYVGTL</sequence>
<dbReference type="KEGG" id="ero:EROM_060070"/>
<dbReference type="InterPro" id="IPR011989">
    <property type="entry name" value="ARM-like"/>
</dbReference>
<gene>
    <name evidence="1" type="ordered locus">EROM_060070</name>
</gene>
<dbReference type="PANTHER" id="PTHR13102:SF0">
    <property type="entry name" value="NUCLEOLAR PROTEIN 9"/>
    <property type="match status" value="1"/>
</dbReference>
<dbReference type="HOGENOM" id="CLU_630090_0_0_1"/>
<dbReference type="GO" id="GO:0003723">
    <property type="term" value="F:RNA binding"/>
    <property type="evidence" value="ECO:0007669"/>
    <property type="project" value="InterPro"/>
</dbReference>
<dbReference type="PANTHER" id="PTHR13102">
    <property type="entry name" value="NUCLEOLAR PROTEIN 9"/>
    <property type="match status" value="1"/>
</dbReference>
<proteinExistence type="predicted"/>
<dbReference type="GeneID" id="20521404"/>
<reference evidence="1 2" key="1">
    <citation type="journal article" date="2012" name="Proc. Natl. Acad. Sci. U.S.A.">
        <title>Gain and loss of multiple functionally related, horizontally transferred genes in the reduced genomes of two microsporidian parasites.</title>
        <authorList>
            <person name="Pombert J.-F."/>
            <person name="Selman M."/>
            <person name="Burki F."/>
            <person name="Bardell F.T."/>
            <person name="Farinelli L."/>
            <person name="Solter L.F."/>
            <person name="Whitman D.W."/>
            <person name="Weiss L.M."/>
            <person name="Corradi N."/>
            <person name="Keeling P.J."/>
        </authorList>
    </citation>
    <scope>NUCLEOTIDE SEQUENCE [LARGE SCALE GENOMIC DNA]</scope>
    <source>
        <strain evidence="1 2">SJ-2008</strain>
    </source>
</reference>